<reference evidence="1" key="2">
    <citation type="submission" date="2021-01" db="EMBL/GenBank/DDBJ databases">
        <authorList>
            <person name="Schikora-Tamarit M.A."/>
        </authorList>
    </citation>
    <scope>NUCLEOTIDE SEQUENCE</scope>
    <source>
        <strain evidence="1">NCAIM Y.01608</strain>
    </source>
</reference>
<accession>A0A9P8P2Y9</accession>
<comment type="caution">
    <text evidence="1">The sequence shown here is derived from an EMBL/GenBank/DDBJ whole genome shotgun (WGS) entry which is preliminary data.</text>
</comment>
<name>A0A9P8P2Y9_9ASCO</name>
<keyword evidence="2" id="KW-1185">Reference proteome</keyword>
<evidence type="ECO:0000313" key="1">
    <source>
        <dbReference type="EMBL" id="KAH3664603.1"/>
    </source>
</evidence>
<dbReference type="Proteomes" id="UP000788993">
    <property type="component" value="Unassembled WGS sequence"/>
</dbReference>
<reference evidence="1" key="1">
    <citation type="journal article" date="2021" name="Open Biol.">
        <title>Shared evolutionary footprints suggest mitochondrial oxidative damage underlies multiple complex I losses in fungi.</title>
        <authorList>
            <person name="Schikora-Tamarit M.A."/>
            <person name="Marcet-Houben M."/>
            <person name="Nosek J."/>
            <person name="Gabaldon T."/>
        </authorList>
    </citation>
    <scope>NUCLEOTIDE SEQUENCE</scope>
    <source>
        <strain evidence="1">NCAIM Y.01608</strain>
    </source>
</reference>
<proteinExistence type="predicted"/>
<sequence>MPNKLQNNVLEIHVGGVSKIKHGHTLVLQLVPSVGEVASERWHHIVAWHNAEILDLVLVWEAFLALCWLASRRVDVLGGVGQGIAKHRRNYAFWSAERDVDGPARTGLENIKRHEELFRVVFIIWLGHNRHVFQLDLGQRVLHVVLENNIFLKNVFDCSDHKLGLLLSEFHNCR</sequence>
<gene>
    <name evidence="1" type="ORF">OGATHE_003418</name>
</gene>
<protein>
    <submittedName>
        <fullName evidence="1">Uncharacterized protein</fullName>
    </submittedName>
</protein>
<evidence type="ECO:0000313" key="2">
    <source>
        <dbReference type="Proteomes" id="UP000788993"/>
    </source>
</evidence>
<dbReference type="EMBL" id="JAEUBD010001178">
    <property type="protein sequence ID" value="KAH3664603.1"/>
    <property type="molecule type" value="Genomic_DNA"/>
</dbReference>
<organism evidence="1 2">
    <name type="scientific">Ogataea polymorpha</name>
    <dbReference type="NCBI Taxonomy" id="460523"/>
    <lineage>
        <taxon>Eukaryota</taxon>
        <taxon>Fungi</taxon>
        <taxon>Dikarya</taxon>
        <taxon>Ascomycota</taxon>
        <taxon>Saccharomycotina</taxon>
        <taxon>Pichiomycetes</taxon>
        <taxon>Pichiales</taxon>
        <taxon>Pichiaceae</taxon>
        <taxon>Ogataea</taxon>
    </lineage>
</organism>
<dbReference type="AlphaFoldDB" id="A0A9P8P2Y9"/>